<accession>A0A2P2KZU0</accession>
<dbReference type="EMBL" id="GGEC01030754">
    <property type="protein sequence ID" value="MBX11238.1"/>
    <property type="molecule type" value="Transcribed_RNA"/>
</dbReference>
<evidence type="ECO:0000313" key="1">
    <source>
        <dbReference type="EMBL" id="MBX11238.1"/>
    </source>
</evidence>
<name>A0A2P2KZU0_RHIMU</name>
<protein>
    <submittedName>
        <fullName evidence="1">Uncharacterized protein</fullName>
    </submittedName>
</protein>
<reference evidence="1" key="1">
    <citation type="submission" date="2018-02" db="EMBL/GenBank/DDBJ databases">
        <title>Rhizophora mucronata_Transcriptome.</title>
        <authorList>
            <person name="Meera S.P."/>
            <person name="Sreeshan A."/>
            <person name="Augustine A."/>
        </authorList>
    </citation>
    <scope>NUCLEOTIDE SEQUENCE</scope>
    <source>
        <tissue evidence="1">Leaf</tissue>
    </source>
</reference>
<dbReference type="AlphaFoldDB" id="A0A2P2KZU0"/>
<proteinExistence type="predicted"/>
<sequence length="250" mass="27659">MAEHLTGLCQLLFEERLSPSDFFRRLRSDSSLNLGLQRLYLILKRGVSVVQEDDHNHDRSSRLGFQLWTDTQIQSVVSLGLAIASASRSLSVEQAQPIVVAVVHQLLEFAICYLEKSDLSNNDRGTQSDMVLLMEFALACGVDQISEPLHPCSANSLVELLTIIPGDYCGFELDKQIKCGLQGFSCLREKKPTDQLLVTLASECRQPESQSSAFCGHTKGLNYLTFFVAALGYCPFGMHSTPDVILQGID</sequence>
<organism evidence="1">
    <name type="scientific">Rhizophora mucronata</name>
    <name type="common">Asiatic mangrove</name>
    <dbReference type="NCBI Taxonomy" id="61149"/>
    <lineage>
        <taxon>Eukaryota</taxon>
        <taxon>Viridiplantae</taxon>
        <taxon>Streptophyta</taxon>
        <taxon>Embryophyta</taxon>
        <taxon>Tracheophyta</taxon>
        <taxon>Spermatophyta</taxon>
        <taxon>Magnoliopsida</taxon>
        <taxon>eudicotyledons</taxon>
        <taxon>Gunneridae</taxon>
        <taxon>Pentapetalae</taxon>
        <taxon>rosids</taxon>
        <taxon>fabids</taxon>
        <taxon>Malpighiales</taxon>
        <taxon>Rhizophoraceae</taxon>
        <taxon>Rhizophora</taxon>
    </lineage>
</organism>